<proteinExistence type="predicted"/>
<sequence>MLALAEERQADIVCDDLLLVGEGTHEPESTLFTVHAERLGRIDSPFEVSALKMATDDFGILKPLFRREFLTASGVRYNPAFRAGEDFEMLLRCLLASARMVVSHEALYFYRARRDSLIASPVRCLSQILEMTDALIQDMDAKTHGEIVEALESYRRRKRDELVDARFREPLHAGRWGECLSIAVKNPTMLLRYAAVLGERFLPVGVLLAIAA</sequence>
<dbReference type="AlphaFoldDB" id="A0A3A8KT85"/>
<accession>A0A3A8KT85</accession>
<evidence type="ECO:0000313" key="2">
    <source>
        <dbReference type="Proteomes" id="UP000268313"/>
    </source>
</evidence>
<evidence type="ECO:0000313" key="1">
    <source>
        <dbReference type="EMBL" id="RKH05612.1"/>
    </source>
</evidence>
<comment type="caution">
    <text evidence="1">The sequence shown here is derived from an EMBL/GenBank/DDBJ whole genome shotgun (WGS) entry which is preliminary data.</text>
</comment>
<dbReference type="Proteomes" id="UP000268313">
    <property type="component" value="Unassembled WGS sequence"/>
</dbReference>
<dbReference type="InterPro" id="IPR029044">
    <property type="entry name" value="Nucleotide-diphossugar_trans"/>
</dbReference>
<organism evidence="1 2">
    <name type="scientific">Corallococcus carmarthensis</name>
    <dbReference type="NCBI Taxonomy" id="2316728"/>
    <lineage>
        <taxon>Bacteria</taxon>
        <taxon>Pseudomonadati</taxon>
        <taxon>Myxococcota</taxon>
        <taxon>Myxococcia</taxon>
        <taxon>Myxococcales</taxon>
        <taxon>Cystobacterineae</taxon>
        <taxon>Myxococcaceae</taxon>
        <taxon>Corallococcus</taxon>
    </lineage>
</organism>
<protein>
    <recommendedName>
        <fullName evidence="3">Glycosyltransferase family 2 protein</fullName>
    </recommendedName>
</protein>
<dbReference type="SUPFAM" id="SSF53448">
    <property type="entry name" value="Nucleotide-diphospho-sugar transferases"/>
    <property type="match status" value="1"/>
</dbReference>
<reference evidence="2" key="1">
    <citation type="submission" date="2018-09" db="EMBL/GenBank/DDBJ databases">
        <authorList>
            <person name="Livingstone P.G."/>
            <person name="Whitworth D.E."/>
        </authorList>
    </citation>
    <scope>NUCLEOTIDE SEQUENCE [LARGE SCALE GENOMIC DNA]</scope>
    <source>
        <strain evidence="2">CA043D</strain>
    </source>
</reference>
<name>A0A3A8KT85_9BACT</name>
<dbReference type="EMBL" id="RAWE01000017">
    <property type="protein sequence ID" value="RKH05612.1"/>
    <property type="molecule type" value="Genomic_DNA"/>
</dbReference>
<keyword evidence="2" id="KW-1185">Reference proteome</keyword>
<gene>
    <name evidence="1" type="ORF">D7X32_07730</name>
</gene>
<evidence type="ECO:0008006" key="3">
    <source>
        <dbReference type="Google" id="ProtNLM"/>
    </source>
</evidence>